<keyword evidence="1" id="KW-0812">Transmembrane</keyword>
<feature type="transmembrane region" description="Helical" evidence="1">
    <location>
        <begin position="144"/>
        <end position="162"/>
    </location>
</feature>
<feature type="transmembrane region" description="Helical" evidence="1">
    <location>
        <begin position="182"/>
        <end position="199"/>
    </location>
</feature>
<dbReference type="EMBL" id="UOEN01000229">
    <property type="protein sequence ID" value="VAW14635.1"/>
    <property type="molecule type" value="Genomic_DNA"/>
</dbReference>
<accession>A0A3B0T887</accession>
<feature type="transmembrane region" description="Helical" evidence="1">
    <location>
        <begin position="302"/>
        <end position="323"/>
    </location>
</feature>
<organism evidence="2">
    <name type="scientific">hydrothermal vent metagenome</name>
    <dbReference type="NCBI Taxonomy" id="652676"/>
    <lineage>
        <taxon>unclassified sequences</taxon>
        <taxon>metagenomes</taxon>
        <taxon>ecological metagenomes</taxon>
    </lineage>
</organism>
<reference evidence="2" key="1">
    <citation type="submission" date="2018-06" db="EMBL/GenBank/DDBJ databases">
        <authorList>
            <person name="Zhirakovskaya E."/>
        </authorList>
    </citation>
    <scope>NUCLEOTIDE SEQUENCE</scope>
</reference>
<feature type="transmembrane region" description="Helical" evidence="1">
    <location>
        <begin position="434"/>
        <end position="453"/>
    </location>
</feature>
<evidence type="ECO:0000313" key="2">
    <source>
        <dbReference type="EMBL" id="VAW14635.1"/>
    </source>
</evidence>
<gene>
    <name evidence="2" type="ORF">MNBD_BACTEROID05-1007</name>
</gene>
<sequence length="454" mass="51940">MKSSSHQKPLEKILQILQSPWSMALFLLGVFLATTAYKYGWDDQHLEIPLLKNLIDPTLYQNDYYVTSLKKNFSSFFYPILAKLITVDQIPSTYFGLYLVSRYFLFFWIYKLWLTITNSKFKAIACVLTFILITRVPEFMYRTFSHQEFTLAIIFAGIYYFFKNRFILSSLIFGLAANFHGLYSLFPMFFLGLTLLFQIKKFGLSTLIKSCGVFLLASAPFLIWTIQGRLTHTSIDPNLTKDWVSLYYLACPQNFLLGAAPLKEIMNNAGQIFKATQPYIYLISLFILNAVFNTSFKKNKNALFFCLGAFALIIFSFVFTYIYPSRFVLDLNLARNSQFLLFLLTGFTTLLIIELFEKENIFGVIVCTSLFFFIKLGNLAALSSIGAIFFFLGFLNLLKKQNPLLKGLAVISLFISGICVKGLFYAFATNPYSPSVKNIFLKIILIIILGTTVS</sequence>
<feature type="transmembrane region" description="Helical" evidence="1">
    <location>
        <begin position="21"/>
        <end position="41"/>
    </location>
</feature>
<feature type="transmembrane region" description="Helical" evidence="1">
    <location>
        <begin position="206"/>
        <end position="226"/>
    </location>
</feature>
<proteinExistence type="predicted"/>
<feature type="transmembrane region" description="Helical" evidence="1">
    <location>
        <begin position="362"/>
        <end position="395"/>
    </location>
</feature>
<feature type="transmembrane region" description="Helical" evidence="1">
    <location>
        <begin position="339"/>
        <end position="356"/>
    </location>
</feature>
<keyword evidence="1" id="KW-0472">Membrane</keyword>
<evidence type="ECO:0000256" key="1">
    <source>
        <dbReference type="SAM" id="Phobius"/>
    </source>
</evidence>
<name>A0A3B0T887_9ZZZZ</name>
<feature type="transmembrane region" description="Helical" evidence="1">
    <location>
        <begin position="407"/>
        <end position="428"/>
    </location>
</feature>
<feature type="non-terminal residue" evidence="2">
    <location>
        <position position="454"/>
    </location>
</feature>
<protein>
    <recommendedName>
        <fullName evidence="3">Glycosyltransferase RgtA/B/C/D-like domain-containing protein</fullName>
    </recommendedName>
</protein>
<feature type="transmembrane region" description="Helical" evidence="1">
    <location>
        <begin position="246"/>
        <end position="266"/>
    </location>
</feature>
<feature type="transmembrane region" description="Helical" evidence="1">
    <location>
        <begin position="278"/>
        <end position="296"/>
    </location>
</feature>
<dbReference type="AlphaFoldDB" id="A0A3B0T887"/>
<keyword evidence="1" id="KW-1133">Transmembrane helix</keyword>
<evidence type="ECO:0008006" key="3">
    <source>
        <dbReference type="Google" id="ProtNLM"/>
    </source>
</evidence>